<feature type="domain" description="K Homology" evidence="4">
    <location>
        <begin position="284"/>
        <end position="366"/>
    </location>
</feature>
<dbReference type="PROSITE" id="PS50084">
    <property type="entry name" value="KH_TYPE_1"/>
    <property type="match status" value="2"/>
</dbReference>
<keyword evidence="2" id="KW-0677">Repeat</keyword>
<sequence>MRLDECLEQQCDDTRQAELQVQEGNQTETDCFTCIDNNSVNECNVFEDRIRVDRRKLEQMIQGDTADGKVKTADDFFQKIMDETDTQISWPSKLKIGAKSRKVDPHIKICGRQPAVAGAREKILEVLDTKQRNRVTLKMDISHTDHSHIIGKGGNNIQKVMDETGCHIHFPDSNRNSLAEKSNQVSIAGQPGGAEKARCRVRELLPLVFSFQLPFSVMPSPPDTTSQALQLIQHNYGFTISVKTWPRGSYHVIIIRGCRKDFILIKQGLFILMDFLTGSIGTIFPVTLNIEIPPHNQSFVMGRNRINVQTIMQQTGALITFPDSTVGLSESTESLVTRVQRASTVIISGVIDAIYVAWQELMGYLPLVLMFDLKDGQELNTALIHQLMEYLKVNIIIRPKPRQNSKSVVVRGSEKDSRALFEVRRQLLGLDESAVPLCCDKHFLSRAHPILMSTLGLTGGTLNLQNQLRDISRVLSEKNKETAITGNIPSSPHFLMNNIENLQLPLNSSLLSTLIANQSQLLAANSVSNIYNQFPQNYIPNIYGNFFSTRMANLFNNPSYLPRDGLGINPYELLMTGIPDQAFCMSGSNSTCSTLSSPSLSPQPSPLNLLGSDWANVCSGGSNNNEEASIGWKNWTDIPEGPRPVLGYTASSGNKTQSTNHAEFGLNGEISCHPELGSRPTLCIHNDSNLGATGYSSEKDIGTVGCERKNIQDSFPFNYEERKLLATKAVQKPLSSEARKPTNIWSGFGFSKSLPETVIKQKWQTGLKKPSIPETVQEEKDVLSQMDSIWSYNTYGASNLDKSREAIRCGYGQDNDLSRHRNSLFSSSNCFDYYPCRPLLSALGNVSDVPQLLCRLGMLKYVDVFQQNEIDLATFLKLTSKDLQDLNIPPVPRQKILSAISALTKEKQMHKQYLEKEWNFKL</sequence>
<dbReference type="PANTHER" id="PTHR10627:SF69">
    <property type="entry name" value="PROTEIN BICAUDAL C"/>
    <property type="match status" value="1"/>
</dbReference>
<proteinExistence type="inferred from homology"/>
<evidence type="ECO:0000256" key="2">
    <source>
        <dbReference type="ARBA" id="ARBA00022737"/>
    </source>
</evidence>
<dbReference type="InterPro" id="IPR047554">
    <property type="entry name" value="BICC1_KH-I_rpt2"/>
</dbReference>
<dbReference type="GeneID" id="106478808"/>
<keyword evidence="6" id="KW-1185">Reference proteome</keyword>
<dbReference type="InterPro" id="IPR004088">
    <property type="entry name" value="KH_dom_type_1"/>
</dbReference>
<evidence type="ECO:0000313" key="6">
    <source>
        <dbReference type="Proteomes" id="UP000694941"/>
    </source>
</evidence>
<dbReference type="InterPro" id="IPR001660">
    <property type="entry name" value="SAM"/>
</dbReference>
<dbReference type="Pfam" id="PF24234">
    <property type="entry name" value="KH_BICC1_1st"/>
    <property type="match status" value="1"/>
</dbReference>
<dbReference type="CDD" id="cd22420">
    <property type="entry name" value="KH-I_BICC1_rpt1"/>
    <property type="match status" value="1"/>
</dbReference>
<dbReference type="InterPro" id="IPR004087">
    <property type="entry name" value="KH_dom"/>
</dbReference>
<dbReference type="Gene3D" id="1.10.150.50">
    <property type="entry name" value="Transcription Factor, Ets-1"/>
    <property type="match status" value="1"/>
</dbReference>
<keyword evidence="3" id="KW-0694">RNA-binding</keyword>
<feature type="domain" description="K Homology" evidence="4">
    <location>
        <begin position="133"/>
        <end position="206"/>
    </location>
</feature>
<gene>
    <name evidence="7" type="primary">LOC106478808</name>
</gene>
<evidence type="ECO:0000313" key="7">
    <source>
        <dbReference type="RefSeq" id="XP_022238195.1"/>
    </source>
</evidence>
<evidence type="ECO:0000256" key="1">
    <source>
        <dbReference type="ARBA" id="ARBA00007662"/>
    </source>
</evidence>
<dbReference type="InterPro" id="IPR036612">
    <property type="entry name" value="KH_dom_type_1_sf"/>
</dbReference>
<dbReference type="PANTHER" id="PTHR10627">
    <property type="entry name" value="SCP160"/>
    <property type="match status" value="1"/>
</dbReference>
<protein>
    <submittedName>
        <fullName evidence="7">Protein bicaudal C homolog 1-B-like isoform X1</fullName>
    </submittedName>
</protein>
<dbReference type="InterPro" id="IPR054727">
    <property type="entry name" value="BICC1_KH"/>
</dbReference>
<accession>A0ABM1S3J0</accession>
<dbReference type="SUPFAM" id="SSF54791">
    <property type="entry name" value="Eukaryotic type KH-domain (KH-domain type I)"/>
    <property type="match status" value="2"/>
</dbReference>
<dbReference type="Pfam" id="PF00013">
    <property type="entry name" value="KH_1"/>
    <property type="match status" value="2"/>
</dbReference>
<comment type="similarity">
    <text evidence="1">Belongs to the BicC family.</text>
</comment>
<dbReference type="RefSeq" id="XP_022238195.1">
    <property type="nucleotide sequence ID" value="XM_022382487.1"/>
</dbReference>
<feature type="domain" description="SAM" evidence="5">
    <location>
        <begin position="841"/>
        <end position="906"/>
    </location>
</feature>
<evidence type="ECO:0000259" key="4">
    <source>
        <dbReference type="SMART" id="SM00322"/>
    </source>
</evidence>
<reference evidence="7" key="1">
    <citation type="submission" date="2025-08" db="UniProtKB">
        <authorList>
            <consortium name="RefSeq"/>
        </authorList>
    </citation>
    <scope>IDENTIFICATION</scope>
    <source>
        <tissue evidence="7">Muscle</tissue>
    </source>
</reference>
<evidence type="ECO:0000256" key="3">
    <source>
        <dbReference type="PROSITE-ProRule" id="PRU00117"/>
    </source>
</evidence>
<name>A0ABM1S3J0_LIMPO</name>
<dbReference type="Pfam" id="PF22985">
    <property type="entry name" value="KH_BICC1"/>
    <property type="match status" value="2"/>
</dbReference>
<dbReference type="InterPro" id="IPR013761">
    <property type="entry name" value="SAM/pointed_sf"/>
</dbReference>
<organism evidence="6 7">
    <name type="scientific">Limulus polyphemus</name>
    <name type="common">Atlantic horseshoe crab</name>
    <dbReference type="NCBI Taxonomy" id="6850"/>
    <lineage>
        <taxon>Eukaryota</taxon>
        <taxon>Metazoa</taxon>
        <taxon>Ecdysozoa</taxon>
        <taxon>Arthropoda</taxon>
        <taxon>Chelicerata</taxon>
        <taxon>Merostomata</taxon>
        <taxon>Xiphosura</taxon>
        <taxon>Limulidae</taxon>
        <taxon>Limulus</taxon>
    </lineage>
</organism>
<dbReference type="Proteomes" id="UP000694941">
    <property type="component" value="Unplaced"/>
</dbReference>
<dbReference type="Gene3D" id="3.30.310.270">
    <property type="match status" value="2"/>
</dbReference>
<dbReference type="CDD" id="cd22421">
    <property type="entry name" value="KH-I_BICC1_rpt2"/>
    <property type="match status" value="1"/>
</dbReference>
<dbReference type="InterPro" id="IPR047549">
    <property type="entry name" value="BICC1_KH-I_rpt1"/>
</dbReference>
<dbReference type="SMART" id="SM00454">
    <property type="entry name" value="SAM"/>
    <property type="match status" value="1"/>
</dbReference>
<dbReference type="SMART" id="SM00322">
    <property type="entry name" value="KH"/>
    <property type="match status" value="2"/>
</dbReference>
<dbReference type="SUPFAM" id="SSF47769">
    <property type="entry name" value="SAM/Pointed domain"/>
    <property type="match status" value="1"/>
</dbReference>
<evidence type="ECO:0000259" key="5">
    <source>
        <dbReference type="SMART" id="SM00454"/>
    </source>
</evidence>
<dbReference type="Pfam" id="PF00536">
    <property type="entry name" value="SAM_1"/>
    <property type="match status" value="1"/>
</dbReference>